<proteinExistence type="predicted"/>
<evidence type="ECO:0000259" key="2">
    <source>
        <dbReference type="Pfam" id="PF04575"/>
    </source>
</evidence>
<evidence type="ECO:0000256" key="1">
    <source>
        <dbReference type="SAM" id="MobiDB-lite"/>
    </source>
</evidence>
<name>A0A2N5CRZ2_9CAUL</name>
<dbReference type="InterPro" id="IPR011990">
    <property type="entry name" value="TPR-like_helical_dom_sf"/>
</dbReference>
<accession>A0A2N5CRZ2</accession>
<dbReference type="InterPro" id="IPR007655">
    <property type="entry name" value="Slam_C"/>
</dbReference>
<feature type="domain" description="Surface lipoprotein assembly modifier C-terminal" evidence="2">
    <location>
        <begin position="139"/>
        <end position="416"/>
    </location>
</feature>
<sequence>MLPWTVPDQPPAALSAPSPEQVGAEVGEAMKRGDWRRADLLLSSLPPETAAAPEVQFVRAFLARRMGRRDRAIEIYQRLLEGQGAPLRVRLELADTFVEANDDRSAEHNYRLALASDEAEAVREGVEARLREIAERRRWRYSVNLAISPDSNVNTATDARQLEIFGLPFELSDEARRTSGVGLSLAASAERSVPLKGRTRLMVGGYGRFVDNDQRAFDDGALGLRAGPQFWLGQARAGVEASVERRWFGGQALSRTAGLSGDLQWGWGRVQRHAALSAQRLTYDRIEGRDAWIYAAGWDRTHYLSANRFWRLGVNGARGEAQVASESFWLGRVSTGVYQTLPAGLAAFVEPSVERRTYDARSLLSPSPRRDTEYALAVRLIKRDWRYRGFSPYVGAQASRNDSNLDINAYSRLRLDFGATRTF</sequence>
<dbReference type="AlphaFoldDB" id="A0A2N5CRZ2"/>
<feature type="region of interest" description="Disordered" evidence="1">
    <location>
        <begin position="1"/>
        <end position="24"/>
    </location>
</feature>
<dbReference type="Gene3D" id="1.25.40.10">
    <property type="entry name" value="Tetratricopeptide repeat domain"/>
    <property type="match status" value="1"/>
</dbReference>
<dbReference type="Pfam" id="PF04575">
    <property type="entry name" value="SlipAM"/>
    <property type="match status" value="1"/>
</dbReference>
<evidence type="ECO:0000313" key="4">
    <source>
        <dbReference type="Proteomes" id="UP000234483"/>
    </source>
</evidence>
<dbReference type="EMBL" id="PJRQ01000030">
    <property type="protein sequence ID" value="PLR12766.1"/>
    <property type="molecule type" value="Genomic_DNA"/>
</dbReference>
<gene>
    <name evidence="3" type="ORF">CFHF_15140</name>
</gene>
<reference evidence="3 4" key="1">
    <citation type="submission" date="2017-12" db="EMBL/GenBank/DDBJ databases">
        <title>The genome sequence of Caulobacter flavus CGMCC1 15093.</title>
        <authorList>
            <person name="Gao J."/>
            <person name="Mao X."/>
            <person name="Sun J."/>
        </authorList>
    </citation>
    <scope>NUCLEOTIDE SEQUENCE [LARGE SCALE GENOMIC DNA]</scope>
    <source>
        <strain evidence="3 4">CGMCC1 15093</strain>
    </source>
</reference>
<evidence type="ECO:0000313" key="3">
    <source>
        <dbReference type="EMBL" id="PLR12766.1"/>
    </source>
</evidence>
<comment type="caution">
    <text evidence="3">The sequence shown here is derived from an EMBL/GenBank/DDBJ whole genome shotgun (WGS) entry which is preliminary data.</text>
</comment>
<protein>
    <recommendedName>
        <fullName evidence="2">Surface lipoprotein assembly modifier C-terminal domain-containing protein</fullName>
    </recommendedName>
</protein>
<dbReference type="SUPFAM" id="SSF48452">
    <property type="entry name" value="TPR-like"/>
    <property type="match status" value="1"/>
</dbReference>
<dbReference type="RefSeq" id="WP_145998411.1">
    <property type="nucleotide sequence ID" value="NZ_CP026100.1"/>
</dbReference>
<dbReference type="Proteomes" id="UP000234483">
    <property type="component" value="Unassembled WGS sequence"/>
</dbReference>
<organism evidence="3 4">
    <name type="scientific">Caulobacter flavus</name>
    <dbReference type="NCBI Taxonomy" id="1679497"/>
    <lineage>
        <taxon>Bacteria</taxon>
        <taxon>Pseudomonadati</taxon>
        <taxon>Pseudomonadota</taxon>
        <taxon>Alphaproteobacteria</taxon>
        <taxon>Caulobacterales</taxon>
        <taxon>Caulobacteraceae</taxon>
        <taxon>Caulobacter</taxon>
    </lineage>
</organism>